<dbReference type="Proteomes" id="UP000188388">
    <property type="component" value="Unassembled WGS sequence"/>
</dbReference>
<dbReference type="Gene3D" id="3.10.180.10">
    <property type="entry name" value="2,3-Dihydroxybiphenyl 1,2-Dioxygenase, domain 1"/>
    <property type="match status" value="1"/>
</dbReference>
<dbReference type="InterPro" id="IPR029068">
    <property type="entry name" value="Glyas_Bleomycin-R_OHBP_Dase"/>
</dbReference>
<protein>
    <submittedName>
        <fullName evidence="2">Lactoylglutathione lyase</fullName>
    </submittedName>
</protein>
<dbReference type="RefSeq" id="WP_077375897.1">
    <property type="nucleotide sequence ID" value="NZ_FTPD01000009.1"/>
</dbReference>
<sequence length="136" mass="14948">MTPSAILESALYVTDLAAAEKFYTDVLGLDLLGKVDGRHLFFRCGDGVLLIFNAEATKVPPAPDAKLKVPPHGTVGDGHLCFAASADEIVRWRAHLERKKIAIESEFEWPQGGRSIYIRDPSGNSIEFAEPRIWGI</sequence>
<dbReference type="GO" id="GO:0016829">
    <property type="term" value="F:lyase activity"/>
    <property type="evidence" value="ECO:0007669"/>
    <property type="project" value="UniProtKB-KW"/>
</dbReference>
<dbReference type="InterPro" id="IPR037523">
    <property type="entry name" value="VOC_core"/>
</dbReference>
<dbReference type="STRING" id="1631249.BQ8794_170078"/>
<dbReference type="InterPro" id="IPR004360">
    <property type="entry name" value="Glyas_Fos-R_dOase_dom"/>
</dbReference>
<dbReference type="PROSITE" id="PS51819">
    <property type="entry name" value="VOC"/>
    <property type="match status" value="1"/>
</dbReference>
<dbReference type="EMBL" id="FTPD01000009">
    <property type="protein sequence ID" value="SIT54585.1"/>
    <property type="molecule type" value="Genomic_DNA"/>
</dbReference>
<dbReference type="InterPro" id="IPR050383">
    <property type="entry name" value="GlyoxalaseI/FosfomycinResist"/>
</dbReference>
<evidence type="ECO:0000313" key="2">
    <source>
        <dbReference type="EMBL" id="SIT54585.1"/>
    </source>
</evidence>
<proteinExistence type="predicted"/>
<dbReference type="SUPFAM" id="SSF54593">
    <property type="entry name" value="Glyoxalase/Bleomycin resistance protein/Dihydroxybiphenyl dioxygenase"/>
    <property type="match status" value="1"/>
</dbReference>
<name>A0A1R3V881_9HYPH</name>
<accession>A0A1R3V881</accession>
<evidence type="ECO:0000313" key="3">
    <source>
        <dbReference type="Proteomes" id="UP000188388"/>
    </source>
</evidence>
<reference evidence="3" key="1">
    <citation type="submission" date="2017-01" db="EMBL/GenBank/DDBJ databases">
        <authorList>
            <person name="Brunel B."/>
        </authorList>
    </citation>
    <scope>NUCLEOTIDE SEQUENCE [LARGE SCALE GENOMIC DNA]</scope>
</reference>
<keyword evidence="3" id="KW-1185">Reference proteome</keyword>
<gene>
    <name evidence="2" type="ORF">BQ8794_170078</name>
</gene>
<dbReference type="AlphaFoldDB" id="A0A1R3V881"/>
<organism evidence="2 3">
    <name type="scientific">Mesorhizobium prunaredense</name>
    <dbReference type="NCBI Taxonomy" id="1631249"/>
    <lineage>
        <taxon>Bacteria</taxon>
        <taxon>Pseudomonadati</taxon>
        <taxon>Pseudomonadota</taxon>
        <taxon>Alphaproteobacteria</taxon>
        <taxon>Hyphomicrobiales</taxon>
        <taxon>Phyllobacteriaceae</taxon>
        <taxon>Mesorhizobium</taxon>
    </lineage>
</organism>
<dbReference type="Pfam" id="PF00903">
    <property type="entry name" value="Glyoxalase"/>
    <property type="match status" value="1"/>
</dbReference>
<dbReference type="PANTHER" id="PTHR21366">
    <property type="entry name" value="GLYOXALASE FAMILY PROTEIN"/>
    <property type="match status" value="1"/>
</dbReference>
<keyword evidence="2" id="KW-0456">Lyase</keyword>
<dbReference type="PANTHER" id="PTHR21366:SF22">
    <property type="entry name" value="VOC DOMAIN-CONTAINING PROTEIN"/>
    <property type="match status" value="1"/>
</dbReference>
<feature type="domain" description="VOC" evidence="1">
    <location>
        <begin position="5"/>
        <end position="131"/>
    </location>
</feature>
<evidence type="ECO:0000259" key="1">
    <source>
        <dbReference type="PROSITE" id="PS51819"/>
    </source>
</evidence>